<feature type="domain" description="PPM-type phosphatase" evidence="3">
    <location>
        <begin position="16"/>
        <end position="119"/>
    </location>
</feature>
<organism evidence="4 5">
    <name type="scientific">Streptomyces lancefieldiae</name>
    <dbReference type="NCBI Taxonomy" id="3075520"/>
    <lineage>
        <taxon>Bacteria</taxon>
        <taxon>Bacillati</taxon>
        <taxon>Actinomycetota</taxon>
        <taxon>Actinomycetes</taxon>
        <taxon>Kitasatosporales</taxon>
        <taxon>Streptomycetaceae</taxon>
        <taxon>Streptomyces</taxon>
    </lineage>
</organism>
<dbReference type="Proteomes" id="UP001180724">
    <property type="component" value="Unassembled WGS sequence"/>
</dbReference>
<keyword evidence="5" id="KW-1185">Reference proteome</keyword>
<feature type="compositionally biased region" description="Low complexity" evidence="2">
    <location>
        <begin position="154"/>
        <end position="163"/>
    </location>
</feature>
<keyword evidence="1 4" id="KW-0378">Hydrolase</keyword>
<name>A0ABU3AXY5_9ACTN</name>
<gene>
    <name evidence="4" type="ORF">RM812_33270</name>
</gene>
<reference evidence="4" key="1">
    <citation type="submission" date="2024-05" db="EMBL/GenBank/DDBJ databases">
        <title>30 novel species of actinomycetes from the DSMZ collection.</title>
        <authorList>
            <person name="Nouioui I."/>
        </authorList>
    </citation>
    <scope>NUCLEOTIDE SEQUENCE</scope>
    <source>
        <strain evidence="4">DSM 40712</strain>
    </source>
</reference>
<evidence type="ECO:0000256" key="1">
    <source>
        <dbReference type="ARBA" id="ARBA00022801"/>
    </source>
</evidence>
<dbReference type="RefSeq" id="WP_311581199.1">
    <property type="nucleotide sequence ID" value="NZ_JAVRFH010000051.1"/>
</dbReference>
<comment type="caution">
    <text evidence="4">The sequence shown here is derived from an EMBL/GenBank/DDBJ whole genome shotgun (WGS) entry which is preliminary data.</text>
</comment>
<dbReference type="PANTHER" id="PTHR43156:SF2">
    <property type="entry name" value="STAGE II SPORULATION PROTEIN E"/>
    <property type="match status" value="1"/>
</dbReference>
<accession>A0ABU3AXY5</accession>
<dbReference type="Gene3D" id="3.60.40.10">
    <property type="entry name" value="PPM-type phosphatase domain"/>
    <property type="match status" value="1"/>
</dbReference>
<evidence type="ECO:0000313" key="4">
    <source>
        <dbReference type="EMBL" id="MDT0615038.1"/>
    </source>
</evidence>
<dbReference type="InterPro" id="IPR052016">
    <property type="entry name" value="Bact_Sigma-Reg"/>
</dbReference>
<feature type="region of interest" description="Disordered" evidence="2">
    <location>
        <begin position="151"/>
        <end position="197"/>
    </location>
</feature>
<proteinExistence type="predicted"/>
<evidence type="ECO:0000313" key="5">
    <source>
        <dbReference type="Proteomes" id="UP001180724"/>
    </source>
</evidence>
<dbReference type="InterPro" id="IPR036457">
    <property type="entry name" value="PPM-type-like_dom_sf"/>
</dbReference>
<feature type="region of interest" description="Disordered" evidence="2">
    <location>
        <begin position="114"/>
        <end position="138"/>
    </location>
</feature>
<dbReference type="PANTHER" id="PTHR43156">
    <property type="entry name" value="STAGE II SPORULATION PROTEIN E-RELATED"/>
    <property type="match status" value="1"/>
</dbReference>
<feature type="compositionally biased region" description="Polar residues" evidence="2">
    <location>
        <begin position="117"/>
        <end position="128"/>
    </location>
</feature>
<dbReference type="EC" id="3.1.3.16" evidence="4"/>
<protein>
    <submittedName>
        <fullName evidence="4">PP2C family protein-serine/threonine phosphatase</fullName>
        <ecNumber evidence="4">3.1.3.16</ecNumber>
    </submittedName>
</protein>
<dbReference type="Pfam" id="PF07228">
    <property type="entry name" value="SpoIIE"/>
    <property type="match status" value="1"/>
</dbReference>
<sequence>MPRLTAETFRHLGRSHLGLPPADVLSGLDHLAEDLDSPFATCTYLTCQPVSGICEFASAGHLPPVVARTDGTAELIDPPPGPQLGIGGSTFTTHRLVLTAGSRLLLCADGLVETRTDPSTNGSNSFGHSSPAPRRTWKTPAISSWSSCATRAHATTSPSSSPACHLARPARPGDSDMGGKPDHGQPSGTADHRHRTR</sequence>
<dbReference type="InterPro" id="IPR001932">
    <property type="entry name" value="PPM-type_phosphatase-like_dom"/>
</dbReference>
<evidence type="ECO:0000259" key="3">
    <source>
        <dbReference type="Pfam" id="PF07228"/>
    </source>
</evidence>
<evidence type="ECO:0000256" key="2">
    <source>
        <dbReference type="SAM" id="MobiDB-lite"/>
    </source>
</evidence>
<feature type="compositionally biased region" description="Basic and acidic residues" evidence="2">
    <location>
        <begin position="171"/>
        <end position="183"/>
    </location>
</feature>
<dbReference type="GO" id="GO:0004722">
    <property type="term" value="F:protein serine/threonine phosphatase activity"/>
    <property type="evidence" value="ECO:0007669"/>
    <property type="project" value="UniProtKB-EC"/>
</dbReference>
<dbReference type="EMBL" id="JAVRFH010000051">
    <property type="protein sequence ID" value="MDT0615038.1"/>
    <property type="molecule type" value="Genomic_DNA"/>
</dbReference>